<evidence type="ECO:0000313" key="4">
    <source>
        <dbReference type="Proteomes" id="UP000028524"/>
    </source>
</evidence>
<dbReference type="InterPro" id="IPR029033">
    <property type="entry name" value="His_PPase_superfam"/>
</dbReference>
<dbReference type="InterPro" id="IPR050645">
    <property type="entry name" value="Histidine_acid_phosphatase"/>
</dbReference>
<evidence type="ECO:0000313" key="3">
    <source>
        <dbReference type="EMBL" id="KFA69445.1"/>
    </source>
</evidence>
<dbReference type="CDD" id="cd12087">
    <property type="entry name" value="TM_EGFR-like"/>
    <property type="match status" value="1"/>
</dbReference>
<feature type="transmembrane region" description="Helical" evidence="2">
    <location>
        <begin position="458"/>
        <end position="482"/>
    </location>
</feature>
<dbReference type="OMA" id="REWAQAC"/>
<dbReference type="STRING" id="1283841.A0A084QZR0"/>
<dbReference type="CDD" id="cd07061">
    <property type="entry name" value="HP_HAP_like"/>
    <property type="match status" value="1"/>
</dbReference>
<evidence type="ECO:0000256" key="2">
    <source>
        <dbReference type="SAM" id="Phobius"/>
    </source>
</evidence>
<proteinExistence type="inferred from homology"/>
<dbReference type="PANTHER" id="PTHR11567">
    <property type="entry name" value="ACID PHOSPHATASE-RELATED"/>
    <property type="match status" value="1"/>
</dbReference>
<keyword evidence="2" id="KW-0812">Transmembrane</keyword>
<accession>A0A084QZR0</accession>
<dbReference type="Pfam" id="PF00328">
    <property type="entry name" value="His_Phos_2"/>
    <property type="match status" value="1"/>
</dbReference>
<dbReference type="AlphaFoldDB" id="A0A084QZR0"/>
<dbReference type="SUPFAM" id="SSF53254">
    <property type="entry name" value="Phosphoglycerate mutase-like"/>
    <property type="match status" value="1"/>
</dbReference>
<dbReference type="Gene3D" id="3.40.50.1240">
    <property type="entry name" value="Phosphoglycerate mutase-like"/>
    <property type="match status" value="1"/>
</dbReference>
<dbReference type="InterPro" id="IPR000560">
    <property type="entry name" value="His_Pase_clade-2"/>
</dbReference>
<protein>
    <recommendedName>
        <fullName evidence="5">Acid phosphatase</fullName>
    </recommendedName>
</protein>
<sequence length="506" mass="53965">MPKNALKRWTPGQSLVRPAVDSPHALSPASSLQPRTPMAPKLALLAALAAPSAVAETILGVTVFSRHGDRTSKHYPGYGLTTLGFQQNYRVGADYQALYLAGDSPKQILGISEDVYVPSQIYASAPDQKVLLNTATAFLQGLYPPLGGDDEAAVQTLNNGSDYAAPLDGYQYVVLHGENDDSPDSIWIKGDDMCPAASTAQQSYAQSDEYAQTLEATRSFYAGFWNSLRDVYDFQPEDLSYANAYEIFDLINVARIHNASAPAVSDDDMYQLRVLADRWEAGHNMNASMPARSIGGQTLAGVVLAQLSETVSSAGRLKFSLLAGSYDTFLAFFSVAGLTSASGDFAGLPDYASTMAFELFTADDGAQAFPADDDDLQVRFLFRNGSDAGAPLRPFPLFGRADESMPWGEFAREMRSRAITDVGAWCDVCSSEADFCSAYATQDEDGGSSSGGGGMSNAVAGVVGAMVTLAVVGVAGLVFFLLRRRNRKPATEVFVSEGKMDDAASA</sequence>
<keyword evidence="2" id="KW-0472">Membrane</keyword>
<organism evidence="3 4">
    <name type="scientific">Stachybotrys chlorohalonatus (strain IBT 40285)</name>
    <dbReference type="NCBI Taxonomy" id="1283841"/>
    <lineage>
        <taxon>Eukaryota</taxon>
        <taxon>Fungi</taxon>
        <taxon>Dikarya</taxon>
        <taxon>Ascomycota</taxon>
        <taxon>Pezizomycotina</taxon>
        <taxon>Sordariomycetes</taxon>
        <taxon>Hypocreomycetidae</taxon>
        <taxon>Hypocreales</taxon>
        <taxon>Stachybotryaceae</taxon>
        <taxon>Stachybotrys</taxon>
    </lineage>
</organism>
<evidence type="ECO:0000256" key="1">
    <source>
        <dbReference type="ARBA" id="ARBA00005375"/>
    </source>
</evidence>
<name>A0A084QZR0_STAC4</name>
<feature type="transmembrane region" description="Helical" evidence="2">
    <location>
        <begin position="42"/>
        <end position="64"/>
    </location>
</feature>
<dbReference type="EMBL" id="KL659480">
    <property type="protein sequence ID" value="KFA69445.1"/>
    <property type="molecule type" value="Genomic_DNA"/>
</dbReference>
<keyword evidence="4" id="KW-1185">Reference proteome</keyword>
<gene>
    <name evidence="3" type="ORF">S40285_04617</name>
</gene>
<dbReference type="HOGENOM" id="CLU_023111_1_0_1"/>
<dbReference type="InParanoid" id="A0A084QZR0"/>
<dbReference type="OrthoDB" id="258392at2759"/>
<dbReference type="PANTHER" id="PTHR11567:SF142">
    <property type="entry name" value="PHOSPHOGLYCERATE MUTASE-LIKE PROTEIN"/>
    <property type="match status" value="1"/>
</dbReference>
<keyword evidence="2" id="KW-1133">Transmembrane helix</keyword>
<dbReference type="Proteomes" id="UP000028524">
    <property type="component" value="Unassembled WGS sequence"/>
</dbReference>
<comment type="similarity">
    <text evidence="1">Belongs to the histidine acid phosphatase family.</text>
</comment>
<reference evidence="3 4" key="1">
    <citation type="journal article" date="2014" name="BMC Genomics">
        <title>Comparative genome sequencing reveals chemotype-specific gene clusters in the toxigenic black mold Stachybotrys.</title>
        <authorList>
            <person name="Semeiks J."/>
            <person name="Borek D."/>
            <person name="Otwinowski Z."/>
            <person name="Grishin N.V."/>
        </authorList>
    </citation>
    <scope>NUCLEOTIDE SEQUENCE [LARGE SCALE GENOMIC DNA]</scope>
    <source>
        <strain evidence="3 4">IBT 40285</strain>
    </source>
</reference>
<evidence type="ECO:0008006" key="5">
    <source>
        <dbReference type="Google" id="ProtNLM"/>
    </source>
</evidence>
<dbReference type="GO" id="GO:0016791">
    <property type="term" value="F:phosphatase activity"/>
    <property type="evidence" value="ECO:0007669"/>
    <property type="project" value="TreeGrafter"/>
</dbReference>